<reference evidence="1" key="1">
    <citation type="submission" date="2022-04" db="EMBL/GenBank/DDBJ databases">
        <title>Hymenobacter sp. isolated from the air.</title>
        <authorList>
            <person name="Won M."/>
            <person name="Lee C.-M."/>
            <person name="Woen H.-Y."/>
            <person name="Kwon S.-W."/>
        </authorList>
    </citation>
    <scope>NUCLEOTIDE SEQUENCE</scope>
    <source>
        <strain evidence="1">5116S-3</strain>
    </source>
</reference>
<keyword evidence="2" id="KW-1185">Reference proteome</keyword>
<gene>
    <name evidence="1" type="ORF">MUN79_23205</name>
</gene>
<organism evidence="1 2">
    <name type="scientific">Hymenobacter cellulosilyticus</name>
    <dbReference type="NCBI Taxonomy" id="2932248"/>
    <lineage>
        <taxon>Bacteria</taxon>
        <taxon>Pseudomonadati</taxon>
        <taxon>Bacteroidota</taxon>
        <taxon>Cytophagia</taxon>
        <taxon>Cytophagales</taxon>
        <taxon>Hymenobacteraceae</taxon>
        <taxon>Hymenobacter</taxon>
    </lineage>
</organism>
<evidence type="ECO:0000313" key="2">
    <source>
        <dbReference type="Proteomes" id="UP000831796"/>
    </source>
</evidence>
<dbReference type="Proteomes" id="UP000831796">
    <property type="component" value="Chromosome"/>
</dbReference>
<dbReference type="AlphaFoldDB" id="A0A8T9Q1W5"/>
<sequence length="39" mass="4553">MYYTSAYHHDWGPDAAAGVYYYLLRQGSTVYKGHLEVIR</sequence>
<proteinExistence type="predicted"/>
<dbReference type="EMBL" id="CP095046">
    <property type="protein sequence ID" value="UOQ71494.1"/>
    <property type="molecule type" value="Genomic_DNA"/>
</dbReference>
<evidence type="ECO:0000313" key="1">
    <source>
        <dbReference type="EMBL" id="UOQ71494.1"/>
    </source>
</evidence>
<protein>
    <submittedName>
        <fullName evidence="1">Uncharacterized protein</fullName>
    </submittedName>
</protein>
<accession>A0A8T9Q1W5</accession>
<name>A0A8T9Q1W5_9BACT</name>
<dbReference type="RefSeq" id="WP_244674901.1">
    <property type="nucleotide sequence ID" value="NZ_CP095046.1"/>
</dbReference>
<dbReference type="KEGG" id="hcu:MUN79_23205"/>